<feature type="region of interest" description="Disordered" evidence="5">
    <location>
        <begin position="6171"/>
        <end position="6194"/>
    </location>
</feature>
<dbReference type="Gene3D" id="3.30.559.30">
    <property type="entry name" value="Nonribosomal peptide synthetase, condensation domain"/>
    <property type="match status" value="6"/>
</dbReference>
<dbReference type="EMBL" id="JBEZAM010000030">
    <property type="protein sequence ID" value="MEU7295695.1"/>
    <property type="molecule type" value="Genomic_DNA"/>
</dbReference>
<keyword evidence="3" id="KW-0597">Phosphoprotein</keyword>
<protein>
    <submittedName>
        <fullName evidence="7">Amino acid adenylation domain-containing protein</fullName>
    </submittedName>
</protein>
<evidence type="ECO:0000259" key="6">
    <source>
        <dbReference type="PROSITE" id="PS50075"/>
    </source>
</evidence>
<dbReference type="SUPFAM" id="SSF47336">
    <property type="entry name" value="ACP-like"/>
    <property type="match status" value="5"/>
</dbReference>
<feature type="domain" description="Carrier" evidence="6">
    <location>
        <begin position="3574"/>
        <end position="3649"/>
    </location>
</feature>
<dbReference type="SMART" id="SM00823">
    <property type="entry name" value="PKS_PP"/>
    <property type="match status" value="5"/>
</dbReference>
<dbReference type="CDD" id="cd02440">
    <property type="entry name" value="AdoMet_MTases"/>
    <property type="match status" value="1"/>
</dbReference>
<dbReference type="SUPFAM" id="SSF53335">
    <property type="entry name" value="S-adenosyl-L-methionine-dependent methyltransferases"/>
    <property type="match status" value="1"/>
</dbReference>
<dbReference type="InterPro" id="IPR001242">
    <property type="entry name" value="Condensation_dom"/>
</dbReference>
<dbReference type="InterPro" id="IPR006162">
    <property type="entry name" value="Ppantetheine_attach_site"/>
</dbReference>
<gene>
    <name evidence="7" type="ORF">AB0A76_21140</name>
</gene>
<dbReference type="PROSITE" id="PS50075">
    <property type="entry name" value="CARRIER"/>
    <property type="match status" value="5"/>
</dbReference>
<feature type="region of interest" description="Disordered" evidence="5">
    <location>
        <begin position="3649"/>
        <end position="3729"/>
    </location>
</feature>
<reference evidence="7 8" key="1">
    <citation type="submission" date="2024-06" db="EMBL/GenBank/DDBJ databases">
        <title>The Natural Products Discovery Center: Release of the First 8490 Sequenced Strains for Exploring Actinobacteria Biosynthetic Diversity.</title>
        <authorList>
            <person name="Kalkreuter E."/>
            <person name="Kautsar S.A."/>
            <person name="Yang D."/>
            <person name="Bader C.D."/>
            <person name="Teijaro C.N."/>
            <person name="Fluegel L."/>
            <person name="Davis C.M."/>
            <person name="Simpson J.R."/>
            <person name="Lauterbach L."/>
            <person name="Steele A.D."/>
            <person name="Gui C."/>
            <person name="Meng S."/>
            <person name="Li G."/>
            <person name="Viehrig K."/>
            <person name="Ye F."/>
            <person name="Su P."/>
            <person name="Kiefer A.F."/>
            <person name="Nichols A."/>
            <person name="Cepeda A.J."/>
            <person name="Yan W."/>
            <person name="Fan B."/>
            <person name="Jiang Y."/>
            <person name="Adhikari A."/>
            <person name="Zheng C.-J."/>
            <person name="Schuster L."/>
            <person name="Cowan T.M."/>
            <person name="Smanski M.J."/>
            <person name="Chevrette M.G."/>
            <person name="De Carvalho L.P.S."/>
            <person name="Shen B."/>
        </authorList>
    </citation>
    <scope>NUCLEOTIDE SEQUENCE [LARGE SCALE GENOMIC DNA]</scope>
    <source>
        <strain evidence="7 8">NPDC045705</strain>
    </source>
</reference>
<feature type="region of interest" description="Disordered" evidence="5">
    <location>
        <begin position="84"/>
        <end position="104"/>
    </location>
</feature>
<dbReference type="InterPro" id="IPR000873">
    <property type="entry name" value="AMP-dep_synth/lig_dom"/>
</dbReference>
<feature type="region of interest" description="Disordered" evidence="5">
    <location>
        <begin position="6098"/>
        <end position="6136"/>
    </location>
</feature>
<evidence type="ECO:0000256" key="5">
    <source>
        <dbReference type="SAM" id="MobiDB-lite"/>
    </source>
</evidence>
<evidence type="ECO:0000256" key="2">
    <source>
        <dbReference type="ARBA" id="ARBA00022450"/>
    </source>
</evidence>
<dbReference type="PROSITE" id="PS00012">
    <property type="entry name" value="PHOSPHOPANTETHEINE"/>
    <property type="match status" value="5"/>
</dbReference>
<dbReference type="Pfam" id="PF13193">
    <property type="entry name" value="AMP-binding_C"/>
    <property type="match status" value="5"/>
</dbReference>
<dbReference type="Gene3D" id="2.30.38.10">
    <property type="entry name" value="Luciferase, Domain 3"/>
    <property type="match status" value="3"/>
</dbReference>
<dbReference type="InterPro" id="IPR029063">
    <property type="entry name" value="SAM-dependent_MTases_sf"/>
</dbReference>
<dbReference type="InterPro" id="IPR009081">
    <property type="entry name" value="PP-bd_ACP"/>
</dbReference>
<dbReference type="InterPro" id="IPR010071">
    <property type="entry name" value="AA_adenyl_dom"/>
</dbReference>
<dbReference type="InterPro" id="IPR045851">
    <property type="entry name" value="AMP-bd_C_sf"/>
</dbReference>
<dbReference type="Gene3D" id="3.40.50.1820">
    <property type="entry name" value="alpha/beta hydrolase"/>
    <property type="match status" value="2"/>
</dbReference>
<keyword evidence="4" id="KW-0677">Repeat</keyword>
<dbReference type="CDD" id="cd19543">
    <property type="entry name" value="DCL_NRPS"/>
    <property type="match status" value="1"/>
</dbReference>
<dbReference type="InterPro" id="IPR020845">
    <property type="entry name" value="AMP-binding_CS"/>
</dbReference>
<dbReference type="InterPro" id="IPR023213">
    <property type="entry name" value="CAT-like_dom_sf"/>
</dbReference>
<evidence type="ECO:0000256" key="3">
    <source>
        <dbReference type="ARBA" id="ARBA00022553"/>
    </source>
</evidence>
<dbReference type="InterPro" id="IPR029058">
    <property type="entry name" value="AB_hydrolase_fold"/>
</dbReference>
<dbReference type="PROSITE" id="PS00455">
    <property type="entry name" value="AMP_BINDING"/>
    <property type="match status" value="3"/>
</dbReference>
<dbReference type="Gene3D" id="1.10.1200.10">
    <property type="entry name" value="ACP-like"/>
    <property type="match status" value="3"/>
</dbReference>
<feature type="domain" description="Carrier" evidence="6">
    <location>
        <begin position="6190"/>
        <end position="6264"/>
    </location>
</feature>
<dbReference type="Gene3D" id="3.40.50.980">
    <property type="match status" value="6"/>
</dbReference>
<dbReference type="CDD" id="cd05930">
    <property type="entry name" value="A_NRPS"/>
    <property type="match status" value="2"/>
</dbReference>
<dbReference type="SUPFAM" id="SSF56801">
    <property type="entry name" value="Acetyl-CoA synthetase-like"/>
    <property type="match status" value="5"/>
</dbReference>
<dbReference type="Pfam" id="PF00550">
    <property type="entry name" value="PP-binding"/>
    <property type="match status" value="5"/>
</dbReference>
<name>A0ABV3CZQ1_STREX</name>
<dbReference type="InterPro" id="IPR020806">
    <property type="entry name" value="PKS_PP-bd"/>
</dbReference>
<feature type="domain" description="Carrier" evidence="6">
    <location>
        <begin position="962"/>
        <end position="1037"/>
    </location>
</feature>
<evidence type="ECO:0000313" key="7">
    <source>
        <dbReference type="EMBL" id="MEU7295695.1"/>
    </source>
</evidence>
<keyword evidence="8" id="KW-1185">Reference proteome</keyword>
<dbReference type="Gene3D" id="3.40.50.150">
    <property type="entry name" value="Vaccinia Virus protein VP39"/>
    <property type="match status" value="1"/>
</dbReference>
<feature type="domain" description="Carrier" evidence="6">
    <location>
        <begin position="2030"/>
        <end position="2104"/>
    </location>
</feature>
<feature type="domain" description="Carrier" evidence="6">
    <location>
        <begin position="4715"/>
        <end position="4790"/>
    </location>
</feature>
<dbReference type="Gene3D" id="3.40.50.12780">
    <property type="entry name" value="N-terminal domain of ligase-like"/>
    <property type="match status" value="2"/>
</dbReference>
<dbReference type="Gene3D" id="3.30.300.30">
    <property type="match status" value="6"/>
</dbReference>
<keyword evidence="2" id="KW-0596">Phosphopantetheine</keyword>
<dbReference type="PANTHER" id="PTHR45527">
    <property type="entry name" value="NONRIBOSOMAL PEPTIDE SYNTHETASE"/>
    <property type="match status" value="1"/>
</dbReference>
<sequence length="6304" mass="670145">MLESPAHRVAATSAQSGIWTAQRLRSDDGLYTCGLYLELDHVVEEVLSEAIRRAVDDTEALRTAFQEDADGALEQHVLARPPSTQTRLFHADPSGGAPSRSTSLDWMDRQRAQPWDLAAGDTCRHTLIPLGGDRALLHLRYHHLALDGYGAALYLDRLAAVYRALRTGGQPSPCAFAPLARLVEEDHAYRNSARHRADADHWRDRFADLPRPTSLAEATAPAPPDELRRTVRLPAAPSAALRRKADRSGRPWPVYATAAVAAFLSRLAPGEEVVVGLPVTARVTPAAVRTPGMLANVVPLRLPVRQGMSMAALLELTAAEITTTLRHQRHRTEDIGRALGLHGAPPATTLVNVMAFAPVLDFGDCRAPVHQLSAGPVEDLVVNLLGTPGDGQELEITLAANPLLHSADAVASLAARLAEFLTRIGQDPEAPIGRTRLLGVEEEAGASASGRSPRRDLRARTLPELFARQVARTPDAPAVSSDRATWTYAQLDAHAERVARRLAARGVGPESIVALAVPRGVELAALILGVQRAGGAYLPIDPEYPAERIGFLLRDARPALLVGGAGTEPPSADCPRVPAEDLLDAGARCAEADVPPPGTLPVDLPAYVVHTSGSTGQPKGVVVTHAGIAALAAEQIERYRLGPGSRVAQLAALGFDVAVAELVMALTSGSCLVLPPHGLAGDELAAFLRDRRVTTALAPAAVLATLPPGDLPDLTDLVTGGEQPPPSLIARWAPGRRMFNVYGPTEATVQATSGRCAAGGDRSPDIGNPEAGVDAYVLDAALRPVPDGVTGELYLRGRGLARGYLGRPGLTAARFVADPHTGTGERMYRTGDLVRRVPGDGRTVLRFVGRADDQVKIRGFRVEPGEVEAALAELDGVAQALVTVHEERPGDRRLVGYLAPDPAHQGGLDVERLRRAVADRLPAHLVPSVLVELAEIPRTANGKVDRAALPAPATPPPTTGRAPRDAREAALCALLAEVLGVEEVGVDHDFFALGGDSLLAARLASRIRGRLGKAVTVREVFRAPTVARLAEELGGGAVTDDRVRPVRPRPERVPLSSAQRRLWFIDELNGASAAYNIPTVLRLDGPLDVPALHAALGDVVDRHETLRTTLRPVADDAAAAPEQHIAPPGGHRVPLPLLDVAPEALAGELRAAAGHVFDLARDLPLRATLYRTREQEHALLLLVHHVAADGASMAPLIGDLATAYTARLAGRAPVLPPPEVTYADFALWEQGSRERAAAQAEGIGYWRRALAGLPDHIRLPADRPRSQEPVRRGGVARFEVPPALYARMAELAGSVGATPFMVLQTAIAVLLSRMGAGSDIPLGTPVAGRPDEALDGLVGCFVNTVVLRTDVSGDPTTTELLARTRDGDLEAFAHQDVPFDRVVDAVNPVRSTARHPLFQVMLILNGPEQDRGRARFPRLADRIEAVESGETKFDLSWHFTHRDGPDRTLEGALVHAADLFDVGTAHRLTERLLDVLTAMVDDPARPVGSLDVLSAAEHRLVRAWGTGTPRTRGSRPEPVAARIAGQAARTPDAPAVVEPGRVWSHAEIDARADRVAAALAARGVGAEDLVAVLLPRGAELVATLLGTLRAGAAYLPLDAGHPADRNRWALSDSAPALLVTDAERLRTLPGATGCAALVLGEEDAERELADRAPLPKDGAGLVRPVAGDNAAYTIYTSGSTGRPKAVVVTRDALDAFVERALDTYGDALSGTVLLHSPVAFDLTVVSLYGPLAAGGRVQVGDLDEPGIAQWERERPAFVKATPSHLALLEEFGGATAPGTVVLAGEQLIGARLDRWRTRHGATTVFNSYGPTETTVNCLEHRIAPGADAPPGPVPVGRPVAGVRVLLLDARLRPVAPGVTGELYVCGPGVARGYRGRPAATAERFVACPQGRPGERMYRTGDLMRWTADGELVYEGRADAQVKVRGFRVEPGEVEAALLDLPGVREAAVTLVEGPDGTPERAAAPARLVGYVVGATADPAALLERLRVRLPDHMVPAALVELDALPLTPNGKLDRRVLPAPDFGRHAGRRAPNGPKEELLCALFADVLGVPEVGADDDFFTLGGDSIVSIQLVGRARRAGLHLTVRDVFEHPTAAGLAAAARSAAPDEDADRTAPEALAPSGPLPYLPAAARLVARTGSMRARGADRFHQSVVLTTPANAAADDVRRVLQTLIDHHGALRLRAAGDRDGSPDGLVVAEPGSVAAADLLRCRDAAGLEGAVLREAVEREAEHARDALDPSTGAVLRAAWLDRGTDRGGLLVLVAHHLSVDGVSWRILADDLRQAWTAAAAPATTAPLPPEGASLREWATRIARRATETAVTGRLPHWRATLAGLEEPDGDVVALETRLDPDADTHGTARERAHSLPPDLTEALVRTAPAALRADTGELLLAAYALAASRVLGDRPVFVVETESHGRQDALLPGIDLSRTVGWFTSVHPVRLRPGAGAARLLKETKERLRTVPEAGLGHDLLRRGGTASTLGPRPQFGFNYLGRVAVAEALADGGTEPAGAWAFAGHSVAPQPPELPLAHEVELTVVLEDGPRGPVLAARWNASARCLTEARLTALAQEWEKALHELTALAGAAGSAGLIPSETGAGDLDQDGIEECEAAADFEIADLLALAPAQEGLLFHSTFDDAAEDVYVGQLALEFHGELSSARMREAAQHVLDRHDVLRAAFLQRRSGEWSQAIAARTPVPWEEHDLSALAGEERQRRLDALLAGQRTRRFDLARPPLIRFLLVRMAADRHVLALTNHHLVLDGWSLPLVVRDLMALYGADGAALPAARPYRDYLAWLAGQDADAARAAWEQALAGLEPSLIAPDAPRDGAAPLPHYRTMDPDVVSRLTAWARRLGVTLNSVVETAWGLLLGRLTGRDDVSFGIAASGRPTDLPGAGEIVGLLMNTVPVRVVLDPAEPLEALVRRVQREQAALLDHQFLPLAQVQQRLGAGDLFDTTLVFENYPLDPADGLGGGDGLRLHGARGHDGNHYPLSVTVGPAPDLQLRFIHRPDLFTPQWVEDLAARFEQVLDAMATSGDTPAGRLDVLLPREHDTLLGDWARGEAASARECPVALLEEQVDRTPDALALVEGGDGGAGLSYAEFDARSNRMARFLIARGLGAEDLVGLVFPRGADLLTGLWGALKAGAAYLPVDVDYPAERIGLLLGDGNPALVLTTSAHAHLVPEAPGRQILCVDLPGPADELARAPEGRVADRERQRPVGADTLAYVLYTSGSTGRPKGVAVSRGSLAAHAVRSRDRYPDAAGVSLLHSPVAFDLTVTALFTTLISGGTLLLAELDEHAQGSGVTFVKGTPSHVALLDELPGVLDATGERPGTLVLGGEPLTGEMLERWRARHPRARVFNDYGPSETSVNCSDLLFEPGDEVPDGLLPIGRPLPGNHMFVLDHLLQPVPVGVVGEIYVSGVGVARGYHGRPGLTAERFLPCPFDAPGARMYRTGDLGRWRPDGIMECLGRTDDQVKVRGFRVELGEVEAALAARADVARATVVVREDEPGDRRLTGYVVPEGGPDAGFDPAAALRDLAATLPPYMVPAAIVVLPELPRTENGKLDRRALPAPEYGTASAGRTPRTAAETALCALFAEVLGVSEITLDDDFFALGGHSLLAVRLAGRIRAELGLRLDIRTIFDHRTVADLLADPQIAAQLTRGETPGTRAPARPAPDRDPQVPSAPDRDPQAQPAPDRDPQAQPAPDRDSQAQPAPHGDPQAPSAPDRDQARPERLPLSPAQRRLWFLNRYDREAGGYHISVALRLTGDLDVDALHAALADLTVRHESLRTVFREDEQGPHQVVLAAGVPSAPAIVPAAAHQLDALVREAVRRPFDLADDTPLRHTLFTLPAGEHVLLLVIHHIAADGWSMGPLARDLAAAYRARAAGRAPHWPTPAPSPAAHLLGQHRDAGDDAGDPVDRRVAHWAEELRGLPDELALPYDRPRPTTPPSYAERVAFRVDAGLYRDVRALAARHRATPFMVLHAALAALWHRLGAGPDIPVGTPSAGRDRPETADLVGFLVNTLVLRTDTSGDPAFAELLDRVRETDLRAYTHQDVPFERLVEAVNPARSPSRHPLVQTMLTFDNAAHGALDHLLDLPGVRVELLPTAEGTAHTDVELTFTETTAAADGTGLDASLRYRPDLFDRTTARALAERFVALLRTVTREPGLRLGQLDVTTAEERRRLAEADAAARARAATAVADLPALFAASAGRAPSAPALTDGRATLDYAELDARSNRLARALLGLGVGPEDFVALAVPRSADLVVAVLAVLKSGAAYLAVDPDHPAERTSYILHDCRPVAVLSTTAVHEALHGTVGEAVGEVPWLLLDASPTGGAAAGLSAAPVTDADRRAPLLPDHPAYTIYTSGSTGRPKGVVVSHANVSRLLAACRAAVDFGPDDVWTLFHSSAFDFSVWEMWGPLAHGGRLVVVPHDVARSPGDLLELLGRERVTVLSQTPSAFLQLLRAESELGVPPRTTAALRYVVFGGEALDTAQLAPWRGRPVRLVNMYGITETTVHVTHLELDDAAVERGGSPIGTPLDDLRAHVLDQGLLPVPTGVVGELYVAGPGLARGYRRRPGLSATRFVADPFDAGGRMYRTGDLVRRTQDGGLDYVGRSDSQVKLRGYRIEPGEIEAAARRHPGVAQAAAAVHGEGPDDRYLVCYAVPAADADPDPHEVRAHLADALPGYMVPAAVVLLPALPLTPNGKLDRAALPAPDRAAWATGGAPAGPREEALCAAFADVLGVQEVSRDADFFALGGHSLSAVRLISRIRSALGVEIGIRTLFEAPTPAALSRRLDTAGTGRPRLLPRRRPDRLPLSSAQRRLWFLGELEGPSATYNIPLALRLRGPLDVGALRTALADVVGRHEALRTVFPAENGAPHQHVVAPEQAAPALDVVDVTEKELPAALAEARGHAFTLTEDLPLRAALLRTGPAEHVLSLVLHHIAGDGWSLAPLARDLSTAYTARREGRAPQWRPLPVQYADYTLWKQELLGAGDDPDSLFARQLAFWRDTLDGAPEQIELPTDRPRPAMESHRGAIHRFTLPAPLRDRLRALAHSRQATLFMALQAGLAALFARLGAGRDIVLGTPVAGRGDEAADDLVGFFVNTLALRTDLGGDPTFEELLDRVRDADLSAFAHQDIPFEQLVEALNPTRSLSRHPVFQVLLALQNNERGEAVMPGLEVTVERPVQAAAKYDLFVNLVESRNEDDGGTAVEGAVEYATDLFDARTVARMTERYHDLLRAAVEEPTTRLSRMPVLNAAERAGLAAERDAAAAGPAEDLIGLFRARAAETPDAVAVRCAGDSLTYAQLDERAGRVAAALAGHGAGPESRVAVCLPRTADLVVGLLGVLRAGAAYVPLDPEYPDERIAAILADTRPAALLTTADCRPAITGAATAAGGAVLLAADAAHGAGPVPEPFAALPDQAAYVLHTSGSTGRPKGVVVSRGNLANLLADMRDRLRPTPGDRLVAVTTVSFDIAALELFLPLVSGAGLVLADRDAARDPEALAALLTASGATILQATPTTWQLLAETAPDALRGLRKLVGGEALPASLASRLRDLGGELVNVYGPTETTIWSTAAHLDRVTGSAPPIGRALRGTRAHVLDEWLNPRPEGVPGELYLAGAGVARGYLGRGGLTAERFTADPFGPPGSRMYRTGDLVRRRADGQLEFLGRTDHQVKVRGFRIELGEIETALGAHPHVAGAVVVARTAPGAAPVPGDPAPRRLVAYVVPEPHRAASDDSREQNRLDEWREAYDTLYGGSAPAPLGHDFGIWRSSYDGQPIPLDEMLQWRAATVDRIRALRPARLLEIGVGTGLLLSELAEDCTAYHGTDLSAQAIDTLREQVGAEPALKEKVELHVRPAHDFSGLRRGFYDTVVLNSVVQYFPDADYLTRVLRGALDLLAPGGRLFVGDVRSLALLRAFRASVETGNVAVSETPAAVLAAAGRRTAAENELVVAPDYFARLRREAGEPLLLDVRVRRGRPYNELTRYRYDVLLAKPEAGTAPPAAPPATELCWAREIGDVTRLAEICAAHPGALRVTAIPNARVRRETAALAALEDGRPVTAVRRLLEGPADGVDPEDLYGAAAAAGRTAWVTWSAEGPPDTVDLVLAPAGGDGAAPVAPPAELWPGEPDADRPETNDPSAGSHHRELAAELRSHLAERLPDYMVPSAVVVLDALPLTANGKVDRTALPDPDPAGTAGSRPPRTPREKLLCTLFADLLGLGRVGVQDSFFGLGGDSVLSVRLVSRAREHGLPLTTRDVFEHHTAAALAAALEGREPERGPAGGLPDPGATAPRPISVDELAELEDELGADWEEMQ</sequence>
<dbReference type="Pfam" id="PF00668">
    <property type="entry name" value="Condensation"/>
    <property type="match status" value="6"/>
</dbReference>
<evidence type="ECO:0000256" key="1">
    <source>
        <dbReference type="ARBA" id="ARBA00001957"/>
    </source>
</evidence>
<dbReference type="CDD" id="cd19540">
    <property type="entry name" value="LCL_NRPS-like"/>
    <property type="match status" value="3"/>
</dbReference>
<dbReference type="RefSeq" id="WP_359210515.1">
    <property type="nucleotide sequence ID" value="NZ_JBEZAM010000030.1"/>
</dbReference>
<feature type="compositionally biased region" description="Basic and acidic residues" evidence="5">
    <location>
        <begin position="3666"/>
        <end position="3701"/>
    </location>
</feature>
<dbReference type="NCBIfam" id="TIGR01733">
    <property type="entry name" value="AA-adenyl-dom"/>
    <property type="match status" value="5"/>
</dbReference>
<dbReference type="PANTHER" id="PTHR45527:SF1">
    <property type="entry name" value="FATTY ACID SYNTHASE"/>
    <property type="match status" value="1"/>
</dbReference>
<dbReference type="CDD" id="cd17643">
    <property type="entry name" value="A_NRPS_Cytc1-like"/>
    <property type="match status" value="1"/>
</dbReference>
<evidence type="ECO:0000313" key="8">
    <source>
        <dbReference type="Proteomes" id="UP001551210"/>
    </source>
</evidence>
<dbReference type="Gene3D" id="3.30.559.10">
    <property type="entry name" value="Chloramphenicol acetyltransferase-like domain"/>
    <property type="match status" value="6"/>
</dbReference>
<dbReference type="Proteomes" id="UP001551210">
    <property type="component" value="Unassembled WGS sequence"/>
</dbReference>
<dbReference type="InterPro" id="IPR042099">
    <property type="entry name" value="ANL_N_sf"/>
</dbReference>
<dbReference type="InterPro" id="IPR025110">
    <property type="entry name" value="AMP-bd_C"/>
</dbReference>
<accession>A0ABV3CZQ1</accession>
<feature type="compositionally biased region" description="Basic and acidic residues" evidence="5">
    <location>
        <begin position="3717"/>
        <end position="3726"/>
    </location>
</feature>
<evidence type="ECO:0000256" key="4">
    <source>
        <dbReference type="ARBA" id="ARBA00022737"/>
    </source>
</evidence>
<feature type="region of interest" description="Disordered" evidence="5">
    <location>
        <begin position="6260"/>
        <end position="6286"/>
    </location>
</feature>
<feature type="region of interest" description="Disordered" evidence="5">
    <location>
        <begin position="2098"/>
        <end position="2120"/>
    </location>
</feature>
<dbReference type="SUPFAM" id="SSF52777">
    <property type="entry name" value="CoA-dependent acyltransferases"/>
    <property type="match status" value="12"/>
</dbReference>
<dbReference type="NCBIfam" id="NF003417">
    <property type="entry name" value="PRK04813.1"/>
    <property type="match status" value="6"/>
</dbReference>
<organism evidence="7 8">
    <name type="scientific">Streptomyces exfoliatus</name>
    <name type="common">Streptomyces hydrogenans</name>
    <dbReference type="NCBI Taxonomy" id="1905"/>
    <lineage>
        <taxon>Bacteria</taxon>
        <taxon>Bacillati</taxon>
        <taxon>Actinomycetota</taxon>
        <taxon>Actinomycetes</taxon>
        <taxon>Kitasatosporales</taxon>
        <taxon>Streptomycetaceae</taxon>
        <taxon>Streptomyces</taxon>
    </lineage>
</organism>
<dbReference type="Pfam" id="PF08242">
    <property type="entry name" value="Methyltransf_12"/>
    <property type="match status" value="1"/>
</dbReference>
<comment type="caution">
    <text evidence="7">The sequence shown here is derived from an EMBL/GenBank/DDBJ whole genome shotgun (WGS) entry which is preliminary data.</text>
</comment>
<proteinExistence type="predicted"/>
<comment type="cofactor">
    <cofactor evidence="1">
        <name>pantetheine 4'-phosphate</name>
        <dbReference type="ChEBI" id="CHEBI:47942"/>
    </cofactor>
</comment>
<dbReference type="InterPro" id="IPR036736">
    <property type="entry name" value="ACP-like_sf"/>
</dbReference>
<dbReference type="Pfam" id="PF00501">
    <property type="entry name" value="AMP-binding"/>
    <property type="match status" value="5"/>
</dbReference>
<dbReference type="InterPro" id="IPR013217">
    <property type="entry name" value="Methyltransf_12"/>
</dbReference>